<proteinExistence type="predicted"/>
<sequence length="62" mass="7611">TREGSYTNNCLWFVEVMMLESWWWQSEFVQVVLCYCVLKDRCQNVLVDYEMNYTQHRLVCYG</sequence>
<organism evidence="1">
    <name type="scientific">marine metagenome</name>
    <dbReference type="NCBI Taxonomy" id="408172"/>
    <lineage>
        <taxon>unclassified sequences</taxon>
        <taxon>metagenomes</taxon>
        <taxon>ecological metagenomes</taxon>
    </lineage>
</organism>
<evidence type="ECO:0000313" key="1">
    <source>
        <dbReference type="EMBL" id="SVA38602.1"/>
    </source>
</evidence>
<feature type="non-terminal residue" evidence="1">
    <location>
        <position position="1"/>
    </location>
</feature>
<name>A0A381VE60_9ZZZZ</name>
<reference evidence="1" key="1">
    <citation type="submission" date="2018-05" db="EMBL/GenBank/DDBJ databases">
        <authorList>
            <person name="Lanie J.A."/>
            <person name="Ng W.-L."/>
            <person name="Kazmierczak K.M."/>
            <person name="Andrzejewski T.M."/>
            <person name="Davidsen T.M."/>
            <person name="Wayne K.J."/>
            <person name="Tettelin H."/>
            <person name="Glass J.I."/>
            <person name="Rusch D."/>
            <person name="Podicherti R."/>
            <person name="Tsui H.-C.T."/>
            <person name="Winkler M.E."/>
        </authorList>
    </citation>
    <scope>NUCLEOTIDE SEQUENCE</scope>
</reference>
<accession>A0A381VE60</accession>
<protein>
    <submittedName>
        <fullName evidence="1">Uncharacterized protein</fullName>
    </submittedName>
</protein>
<dbReference type="EMBL" id="UINC01008583">
    <property type="protein sequence ID" value="SVA38602.1"/>
    <property type="molecule type" value="Genomic_DNA"/>
</dbReference>
<dbReference type="AlphaFoldDB" id="A0A381VE60"/>
<gene>
    <name evidence="1" type="ORF">METZ01_LOCUS91456</name>
</gene>